<dbReference type="KEGG" id="ctak:4412677_01185"/>
<dbReference type="Pfam" id="PF07715">
    <property type="entry name" value="Plug"/>
    <property type="match status" value="1"/>
</dbReference>
<evidence type="ECO:0000313" key="11">
    <source>
        <dbReference type="Proteomes" id="UP000215196"/>
    </source>
</evidence>
<keyword evidence="11" id="KW-1185">Reference proteome</keyword>
<gene>
    <name evidence="10" type="ORF">SAMEA4412677_01185</name>
</gene>
<dbReference type="Proteomes" id="UP000215196">
    <property type="component" value="Chromosome 1"/>
</dbReference>
<organism evidence="10 11">
    <name type="scientific">Chryseobacterium taklimakanense</name>
    <dbReference type="NCBI Taxonomy" id="536441"/>
    <lineage>
        <taxon>Bacteria</taxon>
        <taxon>Pseudomonadati</taxon>
        <taxon>Bacteroidota</taxon>
        <taxon>Flavobacteriia</taxon>
        <taxon>Flavobacteriales</taxon>
        <taxon>Weeksellaceae</taxon>
        <taxon>Chryseobacterium group</taxon>
        <taxon>Chryseobacterium</taxon>
    </lineage>
</organism>
<keyword evidence="6 7" id="KW-0998">Cell outer membrane</keyword>
<sequence length="1019" mass="113954">MKKLTTSVLAVVLSSSFVLVDAQTRKDTATKTTDIEGVVVTALGIKREEKSLPYATQQVKAEELNVTNNVDVKNAIVGKVAGVQLNGQAGSKLGETGKLRLRGAVSMLSDADPIYVLDGVIVDPNTIDMDNLESVNVLKGPNATALYGQRAQYGVVVMTLKKGARNRLNVELNSTTNVDYVARTMRYQNEYGQGYDGEDSFGTFKFNPVRHPAEWAALEGMTYKRGQNYLADESWGAKFDGRDYLPWYAFWKDSPYFGKTAKWEAQPNNVKDFYDNAFTFKNTISVSGGTSDFTGRVSFTNLLQNGITPYTELRRNYFNTNANYKFSEKLNVEAIMNFSQGRTTGDFDDGYSNQTSGTFNQWFGRDLDITKMKELKDLETPRGYHASWNWWGPDYYRIDGPSAYRTKPAFWYNPYTYMERYRPYRDRKTLMFSVAPSYKITDDLTARVSYSRVNNITNSRYYMPYSLTKSASGTEGGYMDFLNGFGLTDSDYTEDQYEGRLSYSNKFGNIDLNTFVGGNLTNQRWTGVSQEMDVFGKLQYLLTPDVWDFKNANIAPVPDPWDYGKRYKSLFGNVSVGYNDTFYVDASARNDINSAYLNGNNSFFTYSLGASILLHNLWAKNDVLNYFKLRAGIAQIASDINARQTNPEFSFYDKPLTLGTKSYQMALQPTRYIDPNLEPAINSNFEVGADLKFLKNRLTLSGTYYDEKRNDEPLPVTLPSSSGALSIFLNSGDARRRGVELSLSGDVLRSSTGLNWTTSANFAMNKSTIENVAEGLDNINYGFQPAFGYVSVLQMKGQEWGQLVGNGFARDANGNKILNSDGLYVIEGNKNFGSILPKFTGGWYNSLEYKGLTLAASVDFQKGGKFFSLSEQWGNSGGLLEPTAAMNDRGHNVRDAVADGGGVRVTGVDENGAPVDTYVEAYDYFTQFHGNRLAEQYIHDASYIKLREVALSYTLPKALFTNTTVQGITVGLTARNPWLIAVSKDNYHRQDPSEMSQSYGEDGQLPSTKGYGLNVKINF</sequence>
<evidence type="ECO:0000256" key="3">
    <source>
        <dbReference type="ARBA" id="ARBA00022452"/>
    </source>
</evidence>
<evidence type="ECO:0000313" key="10">
    <source>
        <dbReference type="EMBL" id="SNV43019.1"/>
    </source>
</evidence>
<keyword evidence="3 7" id="KW-1134">Transmembrane beta strand</keyword>
<keyword evidence="5 7" id="KW-0472">Membrane</keyword>
<evidence type="ECO:0000256" key="4">
    <source>
        <dbReference type="ARBA" id="ARBA00022692"/>
    </source>
</evidence>
<dbReference type="PROSITE" id="PS52016">
    <property type="entry name" value="TONB_DEPENDENT_REC_3"/>
    <property type="match status" value="1"/>
</dbReference>
<comment type="subcellular location">
    <subcellularLocation>
        <location evidence="1 7">Cell outer membrane</location>
        <topology evidence="1 7">Multi-pass membrane protein</topology>
    </subcellularLocation>
</comment>
<dbReference type="NCBIfam" id="TIGR04056">
    <property type="entry name" value="OMP_RagA_SusC"/>
    <property type="match status" value="1"/>
</dbReference>
<evidence type="ECO:0000256" key="6">
    <source>
        <dbReference type="ARBA" id="ARBA00023237"/>
    </source>
</evidence>
<name>A0A239X8V4_9FLAO</name>
<feature type="signal peptide" evidence="8">
    <location>
        <begin position="1"/>
        <end position="22"/>
    </location>
</feature>
<comment type="similarity">
    <text evidence="7">Belongs to the TonB-dependent receptor family.</text>
</comment>
<keyword evidence="10" id="KW-0675">Receptor</keyword>
<feature type="domain" description="TonB-dependent receptor plug" evidence="9">
    <location>
        <begin position="50"/>
        <end position="155"/>
    </location>
</feature>
<keyword evidence="4 7" id="KW-0812">Transmembrane</keyword>
<dbReference type="GO" id="GO:0009279">
    <property type="term" value="C:cell outer membrane"/>
    <property type="evidence" value="ECO:0007669"/>
    <property type="project" value="UniProtKB-SubCell"/>
</dbReference>
<evidence type="ECO:0000256" key="5">
    <source>
        <dbReference type="ARBA" id="ARBA00023136"/>
    </source>
</evidence>
<evidence type="ECO:0000256" key="8">
    <source>
        <dbReference type="SAM" id="SignalP"/>
    </source>
</evidence>
<dbReference type="SUPFAM" id="SSF56935">
    <property type="entry name" value="Porins"/>
    <property type="match status" value="1"/>
</dbReference>
<accession>A0A239X8V4</accession>
<evidence type="ECO:0000259" key="9">
    <source>
        <dbReference type="Pfam" id="PF07715"/>
    </source>
</evidence>
<dbReference type="Gene3D" id="2.170.130.10">
    <property type="entry name" value="TonB-dependent receptor, plug domain"/>
    <property type="match status" value="1"/>
</dbReference>
<protein>
    <submittedName>
        <fullName evidence="10">Outer membrane receptor for ferrienterochelin and colicins</fullName>
    </submittedName>
</protein>
<evidence type="ECO:0000256" key="7">
    <source>
        <dbReference type="PROSITE-ProRule" id="PRU01360"/>
    </source>
</evidence>
<keyword evidence="8" id="KW-0732">Signal</keyword>
<keyword evidence="2 7" id="KW-0813">Transport</keyword>
<dbReference type="RefSeq" id="WP_095071384.1">
    <property type="nucleotide sequence ID" value="NZ_LT906465.1"/>
</dbReference>
<dbReference type="InterPro" id="IPR036942">
    <property type="entry name" value="Beta-barrel_TonB_sf"/>
</dbReference>
<dbReference type="InterPro" id="IPR037066">
    <property type="entry name" value="Plug_dom_sf"/>
</dbReference>
<dbReference type="InterPro" id="IPR012910">
    <property type="entry name" value="Plug_dom"/>
</dbReference>
<dbReference type="InterPro" id="IPR039426">
    <property type="entry name" value="TonB-dep_rcpt-like"/>
</dbReference>
<reference evidence="10 11" key="1">
    <citation type="submission" date="2017-06" db="EMBL/GenBank/DDBJ databases">
        <authorList>
            <consortium name="Pathogen Informatics"/>
        </authorList>
    </citation>
    <scope>NUCLEOTIDE SEQUENCE [LARGE SCALE GENOMIC DNA]</scope>
    <source>
        <strain evidence="10 11">NCTC13490</strain>
    </source>
</reference>
<evidence type="ECO:0000256" key="1">
    <source>
        <dbReference type="ARBA" id="ARBA00004571"/>
    </source>
</evidence>
<dbReference type="InterPro" id="IPR023996">
    <property type="entry name" value="TonB-dep_OMP_SusC/RagA"/>
</dbReference>
<feature type="chain" id="PRO_5013371759" evidence="8">
    <location>
        <begin position="23"/>
        <end position="1019"/>
    </location>
</feature>
<dbReference type="EMBL" id="LT906465">
    <property type="protein sequence ID" value="SNV43019.1"/>
    <property type="molecule type" value="Genomic_DNA"/>
</dbReference>
<dbReference type="Gene3D" id="2.40.170.20">
    <property type="entry name" value="TonB-dependent receptor, beta-barrel domain"/>
    <property type="match status" value="1"/>
</dbReference>
<evidence type="ECO:0000256" key="2">
    <source>
        <dbReference type="ARBA" id="ARBA00022448"/>
    </source>
</evidence>
<proteinExistence type="inferred from homology"/>
<dbReference type="AlphaFoldDB" id="A0A239X8V4"/>